<organism evidence="2 3">
    <name type="scientific">Mojavia pulchra JT2-VF2</name>
    <dbReference type="NCBI Taxonomy" id="287848"/>
    <lineage>
        <taxon>Bacteria</taxon>
        <taxon>Bacillati</taxon>
        <taxon>Cyanobacteriota</taxon>
        <taxon>Cyanophyceae</taxon>
        <taxon>Nostocales</taxon>
        <taxon>Nostocaceae</taxon>
    </lineage>
</organism>
<name>A0A951UHV3_9NOST</name>
<evidence type="ECO:0000256" key="1">
    <source>
        <dbReference type="SAM" id="Phobius"/>
    </source>
</evidence>
<proteinExistence type="predicted"/>
<keyword evidence="1" id="KW-0472">Membrane</keyword>
<evidence type="ECO:0000313" key="3">
    <source>
        <dbReference type="Proteomes" id="UP000715781"/>
    </source>
</evidence>
<dbReference type="Proteomes" id="UP000715781">
    <property type="component" value="Unassembled WGS sequence"/>
</dbReference>
<sequence length="199" mass="22056">MSIIICPGIHDPALTKSFILGCLDPDSRSSIAANLDDVLVFPEQGFLTLSALHILQFLRDRVGDKLESPVIFISFSAGVVGAILAACSWRLLGGNVKAFIAIDGWGVPLWGDFPIHRISHDYFTHWSSSLLGSGQNNFYAEPAVDHLSMWRSPQTVQGFWVDSSEEFYPKSDCAERSAKGDRLSAAEFLHLLLKRYENK</sequence>
<gene>
    <name evidence="2" type="ORF">KME32_21605</name>
</gene>
<keyword evidence="1" id="KW-0812">Transmembrane</keyword>
<protein>
    <submittedName>
        <fullName evidence="2">Uncharacterized protein</fullName>
    </submittedName>
</protein>
<dbReference type="EMBL" id="JAHHHN010000015">
    <property type="protein sequence ID" value="MBW4563689.1"/>
    <property type="molecule type" value="Genomic_DNA"/>
</dbReference>
<feature type="transmembrane region" description="Helical" evidence="1">
    <location>
        <begin position="70"/>
        <end position="92"/>
    </location>
</feature>
<reference evidence="2" key="1">
    <citation type="submission" date="2021-05" db="EMBL/GenBank/DDBJ databases">
        <authorList>
            <person name="Pietrasiak N."/>
            <person name="Ward R."/>
            <person name="Stajich J.E."/>
            <person name="Kurbessoian T."/>
        </authorList>
    </citation>
    <scope>NUCLEOTIDE SEQUENCE</scope>
    <source>
        <strain evidence="2">JT2-VF2</strain>
    </source>
</reference>
<comment type="caution">
    <text evidence="2">The sequence shown here is derived from an EMBL/GenBank/DDBJ whole genome shotgun (WGS) entry which is preliminary data.</text>
</comment>
<dbReference type="AlphaFoldDB" id="A0A951UHV3"/>
<reference evidence="2" key="2">
    <citation type="journal article" date="2022" name="Microbiol. Resour. Announc.">
        <title>Metagenome Sequencing to Explore Phylogenomics of Terrestrial Cyanobacteria.</title>
        <authorList>
            <person name="Ward R.D."/>
            <person name="Stajich J.E."/>
            <person name="Johansen J.R."/>
            <person name="Huntemann M."/>
            <person name="Clum A."/>
            <person name="Foster B."/>
            <person name="Foster B."/>
            <person name="Roux S."/>
            <person name="Palaniappan K."/>
            <person name="Varghese N."/>
            <person name="Mukherjee S."/>
            <person name="Reddy T.B.K."/>
            <person name="Daum C."/>
            <person name="Copeland A."/>
            <person name="Chen I.A."/>
            <person name="Ivanova N.N."/>
            <person name="Kyrpides N.C."/>
            <person name="Shapiro N."/>
            <person name="Eloe-Fadrosh E.A."/>
            <person name="Pietrasiak N."/>
        </authorList>
    </citation>
    <scope>NUCLEOTIDE SEQUENCE</scope>
    <source>
        <strain evidence="2">JT2-VF2</strain>
    </source>
</reference>
<keyword evidence="1" id="KW-1133">Transmembrane helix</keyword>
<evidence type="ECO:0000313" key="2">
    <source>
        <dbReference type="EMBL" id="MBW4563689.1"/>
    </source>
</evidence>
<accession>A0A951UHV3</accession>